<evidence type="ECO:0000313" key="3">
    <source>
        <dbReference type="Proteomes" id="UP001219525"/>
    </source>
</evidence>
<feature type="region of interest" description="Disordered" evidence="1">
    <location>
        <begin position="98"/>
        <end position="128"/>
    </location>
</feature>
<feature type="compositionally biased region" description="Polar residues" evidence="1">
    <location>
        <begin position="117"/>
        <end position="128"/>
    </location>
</feature>
<keyword evidence="3" id="KW-1185">Reference proteome</keyword>
<accession>A0AAD6Y9A8</accession>
<feature type="compositionally biased region" description="Polar residues" evidence="1">
    <location>
        <begin position="98"/>
        <end position="108"/>
    </location>
</feature>
<proteinExistence type="predicted"/>
<dbReference type="EMBL" id="JARJCW010000078">
    <property type="protein sequence ID" value="KAJ7197425.1"/>
    <property type="molecule type" value="Genomic_DNA"/>
</dbReference>
<feature type="region of interest" description="Disordered" evidence="1">
    <location>
        <begin position="1"/>
        <end position="44"/>
    </location>
</feature>
<organism evidence="2 3">
    <name type="scientific">Mycena pura</name>
    <dbReference type="NCBI Taxonomy" id="153505"/>
    <lineage>
        <taxon>Eukaryota</taxon>
        <taxon>Fungi</taxon>
        <taxon>Dikarya</taxon>
        <taxon>Basidiomycota</taxon>
        <taxon>Agaricomycotina</taxon>
        <taxon>Agaricomycetes</taxon>
        <taxon>Agaricomycetidae</taxon>
        <taxon>Agaricales</taxon>
        <taxon>Marasmiineae</taxon>
        <taxon>Mycenaceae</taxon>
        <taxon>Mycena</taxon>
    </lineage>
</organism>
<dbReference type="AlphaFoldDB" id="A0AAD6Y9A8"/>
<feature type="compositionally biased region" description="Pro residues" evidence="1">
    <location>
        <begin position="32"/>
        <end position="41"/>
    </location>
</feature>
<name>A0AAD6Y9A8_9AGAR</name>
<evidence type="ECO:0000313" key="2">
    <source>
        <dbReference type="EMBL" id="KAJ7197425.1"/>
    </source>
</evidence>
<feature type="compositionally biased region" description="Basic and acidic residues" evidence="1">
    <location>
        <begin position="12"/>
        <end position="26"/>
    </location>
</feature>
<reference evidence="2" key="1">
    <citation type="submission" date="2023-03" db="EMBL/GenBank/DDBJ databases">
        <title>Massive genome expansion in bonnet fungi (Mycena s.s.) driven by repeated elements and novel gene families across ecological guilds.</title>
        <authorList>
            <consortium name="Lawrence Berkeley National Laboratory"/>
            <person name="Harder C.B."/>
            <person name="Miyauchi S."/>
            <person name="Viragh M."/>
            <person name="Kuo A."/>
            <person name="Thoen E."/>
            <person name="Andreopoulos B."/>
            <person name="Lu D."/>
            <person name="Skrede I."/>
            <person name="Drula E."/>
            <person name="Henrissat B."/>
            <person name="Morin E."/>
            <person name="Kohler A."/>
            <person name="Barry K."/>
            <person name="LaButti K."/>
            <person name="Morin E."/>
            <person name="Salamov A."/>
            <person name="Lipzen A."/>
            <person name="Mereny Z."/>
            <person name="Hegedus B."/>
            <person name="Baldrian P."/>
            <person name="Stursova M."/>
            <person name="Weitz H."/>
            <person name="Taylor A."/>
            <person name="Grigoriev I.V."/>
            <person name="Nagy L.G."/>
            <person name="Martin F."/>
            <person name="Kauserud H."/>
        </authorList>
    </citation>
    <scope>NUCLEOTIDE SEQUENCE</scope>
    <source>
        <strain evidence="2">9144</strain>
    </source>
</reference>
<comment type="caution">
    <text evidence="2">The sequence shown here is derived from an EMBL/GenBank/DDBJ whole genome shotgun (WGS) entry which is preliminary data.</text>
</comment>
<sequence>MRAASGCSARGSVERERDDWDERERMVGTPTTPMPLTPVAPLPTGDAEAQIGLAKVAEPDMDAFRARMLLVDVSEPPPLPPMQSWCLLPLIPSCANQCSDATDSSSPHATVPHAQPPQHTSRAATVHA</sequence>
<dbReference type="Proteomes" id="UP001219525">
    <property type="component" value="Unassembled WGS sequence"/>
</dbReference>
<protein>
    <submittedName>
        <fullName evidence="2">Uncharacterized protein</fullName>
    </submittedName>
</protein>
<gene>
    <name evidence="2" type="ORF">GGX14DRAFT_668040</name>
</gene>
<evidence type="ECO:0000256" key="1">
    <source>
        <dbReference type="SAM" id="MobiDB-lite"/>
    </source>
</evidence>